<gene>
    <name evidence="2" type="ordered locus">DR_1135</name>
</gene>
<dbReference type="RefSeq" id="WP_010887778.1">
    <property type="nucleotide sequence ID" value="NC_001263.1"/>
</dbReference>
<sequence>MRLFVPLLALASLSAASAQAPAKCALAARVDAASYAALTMTGASEADQDNVAFTWAQCRAAALNANLSNSPQLRARIVNLRGQYRELRDIESELAGIRAGGGTMYGHAVPRNYAVLEPRIESLANLARSSAGAVKSVQYEGALRDARDMQAAYIKTLRAYKPRPDETYVRYDAKDWNARVNRYEAVSKSIMRTLGNRGDAATALGYSILTDWAFGADE</sequence>
<dbReference type="PaxDb" id="243230-DR_1135"/>
<evidence type="ECO:0000313" key="2">
    <source>
        <dbReference type="EMBL" id="AAF10710.1"/>
    </source>
</evidence>
<dbReference type="PIR" id="F75432">
    <property type="entry name" value="F75432"/>
</dbReference>
<dbReference type="KEGG" id="dra:DR_1135"/>
<organism evidence="2 3">
    <name type="scientific">Deinococcus radiodurans (strain ATCC 13939 / DSM 20539 / JCM 16871 / CCUG 27074 / LMG 4051 / NBRC 15346 / NCIMB 9279 / VKM B-1422 / R1)</name>
    <dbReference type="NCBI Taxonomy" id="243230"/>
    <lineage>
        <taxon>Bacteria</taxon>
        <taxon>Thermotogati</taxon>
        <taxon>Deinococcota</taxon>
        <taxon>Deinococci</taxon>
        <taxon>Deinococcales</taxon>
        <taxon>Deinococcaceae</taxon>
        <taxon>Deinococcus</taxon>
    </lineage>
</organism>
<dbReference type="GeneID" id="69517381"/>
<dbReference type="InParanoid" id="Q9RV94"/>
<dbReference type="STRING" id="243230.DR_1135"/>
<dbReference type="PATRIC" id="fig|243230.17.peg.1331"/>
<feature type="chain" id="PRO_5009974293" evidence="1">
    <location>
        <begin position="21"/>
        <end position="218"/>
    </location>
</feature>
<feature type="signal peptide" evidence="1">
    <location>
        <begin position="1"/>
        <end position="20"/>
    </location>
</feature>
<accession>Q9RV94</accession>
<name>Q9RV94_DEIRA</name>
<protein>
    <submittedName>
        <fullName evidence="2">Uncharacterized protein</fullName>
    </submittedName>
</protein>
<dbReference type="HOGENOM" id="CLU_1265224_0_0_0"/>
<proteinExistence type="predicted"/>
<dbReference type="OrthoDB" id="66168at2"/>
<evidence type="ECO:0000256" key="1">
    <source>
        <dbReference type="SAM" id="SignalP"/>
    </source>
</evidence>
<reference evidence="2 3" key="1">
    <citation type="journal article" date="1999" name="Science">
        <title>Genome sequence of the radioresistant bacterium Deinococcus radiodurans R1.</title>
        <authorList>
            <person name="White O."/>
            <person name="Eisen J.A."/>
            <person name="Heidelberg J.F."/>
            <person name="Hickey E.K."/>
            <person name="Peterson J.D."/>
            <person name="Dodson R.J."/>
            <person name="Haft D.H."/>
            <person name="Gwinn M.L."/>
            <person name="Nelson W.C."/>
            <person name="Richardson D.L."/>
            <person name="Moffat K.S."/>
            <person name="Qin H."/>
            <person name="Jiang L."/>
            <person name="Pamphile W."/>
            <person name="Crosby M."/>
            <person name="Shen M."/>
            <person name="Vamathevan J.J."/>
            <person name="Lam P."/>
            <person name="McDonald L."/>
            <person name="Utterback T."/>
            <person name="Zalewski C."/>
            <person name="Makarova K.S."/>
            <person name="Aravind L."/>
            <person name="Daly M.J."/>
            <person name="Minton K.W."/>
            <person name="Fleischmann R.D."/>
            <person name="Ketchum K.A."/>
            <person name="Nelson K.E."/>
            <person name="Salzberg S."/>
            <person name="Smith H.O."/>
            <person name="Venter J.C."/>
            <person name="Fraser C.M."/>
        </authorList>
    </citation>
    <scope>NUCLEOTIDE SEQUENCE [LARGE SCALE GENOMIC DNA]</scope>
    <source>
        <strain evidence="3">ATCC 13939 / DSM 20539 / JCM 16871 / LMG 4051 / NBRC 15346 / NCIMB 9279 / R1 / VKM B-1422</strain>
    </source>
</reference>
<evidence type="ECO:0000313" key="3">
    <source>
        <dbReference type="Proteomes" id="UP000002524"/>
    </source>
</evidence>
<dbReference type="EMBL" id="AE000513">
    <property type="protein sequence ID" value="AAF10710.1"/>
    <property type="molecule type" value="Genomic_DNA"/>
</dbReference>
<dbReference type="AlphaFoldDB" id="Q9RV94"/>
<dbReference type="EnsemblBacteria" id="AAF10710">
    <property type="protein sequence ID" value="AAF10710"/>
    <property type="gene ID" value="DR_1135"/>
</dbReference>
<dbReference type="Proteomes" id="UP000002524">
    <property type="component" value="Chromosome 1"/>
</dbReference>
<keyword evidence="1" id="KW-0732">Signal</keyword>
<keyword evidence="3" id="KW-1185">Reference proteome</keyword>